<dbReference type="AlphaFoldDB" id="A0A059XUW5"/>
<evidence type="ECO:0000313" key="7">
    <source>
        <dbReference type="EMBL" id="AIA30633.1"/>
    </source>
</evidence>
<dbReference type="KEGG" id="lfp:Y981_07325"/>
<accession>A0A059XUW5</accession>
<dbReference type="GO" id="GO:0009055">
    <property type="term" value="F:electron transfer activity"/>
    <property type="evidence" value="ECO:0007669"/>
    <property type="project" value="InterPro"/>
</dbReference>
<gene>
    <name evidence="7" type="ORF">Y981_07325</name>
</gene>
<dbReference type="SUPFAM" id="SSF46626">
    <property type="entry name" value="Cytochrome c"/>
    <property type="match status" value="2"/>
</dbReference>
<evidence type="ECO:0000256" key="4">
    <source>
        <dbReference type="PROSITE-ProRule" id="PRU00433"/>
    </source>
</evidence>
<evidence type="ECO:0000313" key="8">
    <source>
        <dbReference type="Proteomes" id="UP000027059"/>
    </source>
</evidence>
<organism evidence="7 8">
    <name type="scientific">Leptospirillum ferriphilum YSK</name>
    <dbReference type="NCBI Taxonomy" id="1441628"/>
    <lineage>
        <taxon>Bacteria</taxon>
        <taxon>Pseudomonadati</taxon>
        <taxon>Nitrospirota</taxon>
        <taxon>Nitrospiria</taxon>
        <taxon>Nitrospirales</taxon>
        <taxon>Nitrospiraceae</taxon>
        <taxon>Leptospirillum</taxon>
    </lineage>
</organism>
<reference evidence="8" key="1">
    <citation type="submission" date="2014-02" db="EMBL/GenBank/DDBJ databases">
        <title>Complete genome sequence and comparative genomic analysis of the nitrogen-fixing bacterium Leptospirillum ferriphilum YSK.</title>
        <authorList>
            <person name="Guo X."/>
            <person name="Yin H."/>
            <person name="Liang Y."/>
            <person name="Hu Q."/>
            <person name="Ma L."/>
            <person name="Xiao Y."/>
            <person name="Zhang X."/>
            <person name="Qiu G."/>
            <person name="Liu X."/>
        </authorList>
    </citation>
    <scope>NUCLEOTIDE SEQUENCE [LARGE SCALE GENOMIC DNA]</scope>
    <source>
        <strain evidence="8">YSK</strain>
    </source>
</reference>
<feature type="signal peptide" evidence="5">
    <location>
        <begin position="1"/>
        <end position="21"/>
    </location>
</feature>
<sequence length="232" mass="25507">MIRPLAGMGILLMSALSPAHADDVSAGMGILQNRCASCHNLTGPAPKTLKALWARKAPDLFYAGNKFQKSWLISWLQKPVRIRPAGEFYADHIKPGPVHDEVDESTLKPHMALTKEDAVQVAAALMTLKAHSDLIAKEHVTPGSISKTMGKMVFDKFLGCIACHRISPNYGGLSGPELYTAGERLQPAFMASYIRSPQSWDPKIWMPNKHVNDARIQQLVHYLEAMKGGNPQ</sequence>
<feature type="chain" id="PRO_5001581658" description="Cytochrome c domain-containing protein" evidence="5">
    <location>
        <begin position="22"/>
        <end position="232"/>
    </location>
</feature>
<proteinExistence type="predicted"/>
<keyword evidence="2 4" id="KW-0479">Metal-binding</keyword>
<name>A0A059XUW5_9BACT</name>
<dbReference type="InterPro" id="IPR036909">
    <property type="entry name" value="Cyt_c-like_dom_sf"/>
</dbReference>
<protein>
    <recommendedName>
        <fullName evidence="6">Cytochrome c domain-containing protein</fullName>
    </recommendedName>
</protein>
<feature type="domain" description="Cytochrome c" evidence="6">
    <location>
        <begin position="145"/>
        <end position="227"/>
    </location>
</feature>
<dbReference type="EMBL" id="CP007243">
    <property type="protein sequence ID" value="AIA30633.1"/>
    <property type="molecule type" value="Genomic_DNA"/>
</dbReference>
<keyword evidence="3 4" id="KW-0408">Iron</keyword>
<evidence type="ECO:0000256" key="3">
    <source>
        <dbReference type="ARBA" id="ARBA00023004"/>
    </source>
</evidence>
<feature type="domain" description="Cytochrome c" evidence="6">
    <location>
        <begin position="22"/>
        <end position="129"/>
    </location>
</feature>
<dbReference type="PROSITE" id="PS51007">
    <property type="entry name" value="CYTC"/>
    <property type="match status" value="2"/>
</dbReference>
<dbReference type="HOGENOM" id="CLU_1160005_0_0_0"/>
<evidence type="ECO:0000256" key="5">
    <source>
        <dbReference type="SAM" id="SignalP"/>
    </source>
</evidence>
<keyword evidence="5" id="KW-0732">Signal</keyword>
<dbReference type="Proteomes" id="UP000027059">
    <property type="component" value="Chromosome"/>
</dbReference>
<keyword evidence="1 4" id="KW-0349">Heme</keyword>
<dbReference type="InterPro" id="IPR009056">
    <property type="entry name" value="Cyt_c-like_dom"/>
</dbReference>
<keyword evidence="8" id="KW-1185">Reference proteome</keyword>
<dbReference type="Gene3D" id="1.10.760.10">
    <property type="entry name" value="Cytochrome c-like domain"/>
    <property type="match status" value="2"/>
</dbReference>
<dbReference type="GO" id="GO:0020037">
    <property type="term" value="F:heme binding"/>
    <property type="evidence" value="ECO:0007669"/>
    <property type="project" value="InterPro"/>
</dbReference>
<dbReference type="GO" id="GO:0046872">
    <property type="term" value="F:metal ion binding"/>
    <property type="evidence" value="ECO:0007669"/>
    <property type="project" value="UniProtKB-KW"/>
</dbReference>
<evidence type="ECO:0000259" key="6">
    <source>
        <dbReference type="PROSITE" id="PS51007"/>
    </source>
</evidence>
<reference evidence="7 8" key="2">
    <citation type="journal article" date="2015" name="Biomed. Res. Int.">
        <title>Effects of Arsenite Resistance on the Growth and Functional Gene Expression of Leptospirillum ferriphilum and Acidithiobacillus thiooxidans in Pure Culture and Coculture.</title>
        <authorList>
            <person name="Jiang H."/>
            <person name="Liang Y."/>
            <person name="Yin H."/>
            <person name="Xiao Y."/>
            <person name="Guo X."/>
            <person name="Xu Y."/>
            <person name="Hu Q."/>
            <person name="Liu H."/>
            <person name="Liu X."/>
        </authorList>
    </citation>
    <scope>NUCLEOTIDE SEQUENCE [LARGE SCALE GENOMIC DNA]</scope>
    <source>
        <strain evidence="7 8">YSK</strain>
    </source>
</reference>
<evidence type="ECO:0000256" key="1">
    <source>
        <dbReference type="ARBA" id="ARBA00022617"/>
    </source>
</evidence>
<evidence type="ECO:0000256" key="2">
    <source>
        <dbReference type="ARBA" id="ARBA00022723"/>
    </source>
</evidence>